<dbReference type="AlphaFoldDB" id="A0A5B8MFM7"/>
<keyword evidence="3" id="KW-1185">Reference proteome</keyword>
<evidence type="ECO:0000256" key="1">
    <source>
        <dbReference type="SAM" id="MobiDB-lite"/>
    </source>
</evidence>
<feature type="region of interest" description="Disordered" evidence="1">
    <location>
        <begin position="35"/>
        <end position="188"/>
    </location>
</feature>
<protein>
    <submittedName>
        <fullName evidence="2">Uncharacterized protein</fullName>
    </submittedName>
</protein>
<feature type="compositionally biased region" description="Polar residues" evidence="1">
    <location>
        <begin position="73"/>
        <end position="88"/>
    </location>
</feature>
<feature type="compositionally biased region" description="Basic and acidic residues" evidence="1">
    <location>
        <begin position="35"/>
        <end position="57"/>
    </location>
</feature>
<accession>A0A5B8MFM7</accession>
<organism evidence="2 3">
    <name type="scientific">Chloropicon primus</name>
    <dbReference type="NCBI Taxonomy" id="1764295"/>
    <lineage>
        <taxon>Eukaryota</taxon>
        <taxon>Viridiplantae</taxon>
        <taxon>Chlorophyta</taxon>
        <taxon>Chloropicophyceae</taxon>
        <taxon>Chloropicales</taxon>
        <taxon>Chloropicaceae</taxon>
        <taxon>Chloropicon</taxon>
    </lineage>
</organism>
<dbReference type="EMBL" id="CP031036">
    <property type="protein sequence ID" value="QDZ19468.1"/>
    <property type="molecule type" value="Genomic_DNA"/>
</dbReference>
<evidence type="ECO:0000313" key="2">
    <source>
        <dbReference type="EMBL" id="QDZ19468.1"/>
    </source>
</evidence>
<reference evidence="2 3" key="1">
    <citation type="submission" date="2018-07" db="EMBL/GenBank/DDBJ databases">
        <title>The complete nuclear genome of the prasinophyte Chloropicon primus (CCMP1205).</title>
        <authorList>
            <person name="Pombert J.-F."/>
            <person name="Otis C."/>
            <person name="Turmel M."/>
            <person name="Lemieux C."/>
        </authorList>
    </citation>
    <scope>NUCLEOTIDE SEQUENCE [LARGE SCALE GENOMIC DNA]</scope>
    <source>
        <strain evidence="2 3">CCMP1205</strain>
    </source>
</reference>
<feature type="compositionally biased region" description="Basic and acidic residues" evidence="1">
    <location>
        <begin position="179"/>
        <end position="188"/>
    </location>
</feature>
<proteinExistence type="predicted"/>
<dbReference type="Proteomes" id="UP000316726">
    <property type="component" value="Chromosome 3"/>
</dbReference>
<sequence>MEAPTSPECKVSITGLENSPARARVDFNVKQLRTEALERSPERSPRKTAFEKVRSEKTAPPGSTSPLRDKLLQIQNAENAEGIYTSSPGKAKETSPRAERLDSGMREALQVAEQFEKGLTPPPSPAEERAAKKEEFESKLQQFSPGSDKGEEESQVKKKQDQFEKQAGGSQRRAIKPSILERMKMFEA</sequence>
<name>A0A5B8MFM7_9CHLO</name>
<evidence type="ECO:0000313" key="3">
    <source>
        <dbReference type="Proteomes" id="UP000316726"/>
    </source>
</evidence>
<feature type="compositionally biased region" description="Basic and acidic residues" evidence="1">
    <location>
        <begin position="148"/>
        <end position="164"/>
    </location>
</feature>
<feature type="compositionally biased region" description="Basic and acidic residues" evidence="1">
    <location>
        <begin position="90"/>
        <end position="105"/>
    </location>
</feature>
<feature type="compositionally biased region" description="Basic and acidic residues" evidence="1">
    <location>
        <begin position="126"/>
        <end position="138"/>
    </location>
</feature>
<gene>
    <name evidence="2" type="ORF">A3770_03p19860</name>
</gene>